<dbReference type="PANTHER" id="PTHR35526:SF3">
    <property type="entry name" value="ANTI-SIGMA-F FACTOR RSBW"/>
    <property type="match status" value="1"/>
</dbReference>
<dbReference type="Pfam" id="PF13581">
    <property type="entry name" value="HATPase_c_2"/>
    <property type="match status" value="1"/>
</dbReference>
<dbReference type="Gene3D" id="3.30.565.10">
    <property type="entry name" value="Histidine kinase-like ATPase, C-terminal domain"/>
    <property type="match status" value="1"/>
</dbReference>
<dbReference type="STRING" id="1893.SAMN02787144_10115"/>
<dbReference type="EMBL" id="FPJO01000011">
    <property type="protein sequence ID" value="SFY10604.1"/>
    <property type="molecule type" value="Genomic_DNA"/>
</dbReference>
<feature type="domain" description="Histidine kinase/HSP90-like ATPase" evidence="2">
    <location>
        <begin position="16"/>
        <end position="115"/>
    </location>
</feature>
<gene>
    <name evidence="3" type="ORF">SAMN02787144_10115</name>
</gene>
<dbReference type="PANTHER" id="PTHR35526">
    <property type="entry name" value="ANTI-SIGMA-F FACTOR RSBW-RELATED"/>
    <property type="match status" value="1"/>
</dbReference>
<evidence type="ECO:0000259" key="2">
    <source>
        <dbReference type="Pfam" id="PF13581"/>
    </source>
</evidence>
<reference evidence="3 4" key="1">
    <citation type="submission" date="2016-11" db="EMBL/GenBank/DDBJ databases">
        <authorList>
            <person name="Jaros S."/>
            <person name="Januszkiewicz K."/>
            <person name="Wedrychowicz H."/>
        </authorList>
    </citation>
    <scope>NUCLEOTIDE SEQUENCE [LARGE SCALE GENOMIC DNA]</scope>
    <source>
        <strain evidence="3 4">OK807</strain>
    </source>
</reference>
<keyword evidence="1" id="KW-0723">Serine/threonine-protein kinase</keyword>
<dbReference type="RefSeq" id="WP_072486500.1">
    <property type="nucleotide sequence ID" value="NZ_FPJO01000011.1"/>
</dbReference>
<evidence type="ECO:0000256" key="1">
    <source>
        <dbReference type="ARBA" id="ARBA00022527"/>
    </source>
</evidence>
<keyword evidence="3" id="KW-0808">Transferase</keyword>
<keyword evidence="3" id="KW-0418">Kinase</keyword>
<protein>
    <submittedName>
        <fullName evidence="3">Histidine kinase-like ATPase domain-containing protein</fullName>
    </submittedName>
</protein>
<dbReference type="CDD" id="cd16936">
    <property type="entry name" value="HATPase_RsbW-like"/>
    <property type="match status" value="1"/>
</dbReference>
<dbReference type="GO" id="GO:0004674">
    <property type="term" value="F:protein serine/threonine kinase activity"/>
    <property type="evidence" value="ECO:0007669"/>
    <property type="project" value="UniProtKB-KW"/>
</dbReference>
<accession>A0A1K2CJG1</accession>
<dbReference type="InterPro" id="IPR036890">
    <property type="entry name" value="HATPase_C_sf"/>
</dbReference>
<evidence type="ECO:0000313" key="3">
    <source>
        <dbReference type="EMBL" id="SFY10604.1"/>
    </source>
</evidence>
<evidence type="ECO:0000313" key="4">
    <source>
        <dbReference type="Proteomes" id="UP000181909"/>
    </source>
</evidence>
<dbReference type="InterPro" id="IPR050267">
    <property type="entry name" value="Anti-sigma-factor_SerPK"/>
</dbReference>
<dbReference type="SUPFAM" id="SSF55874">
    <property type="entry name" value="ATPase domain of HSP90 chaperone/DNA topoisomerase II/histidine kinase"/>
    <property type="match status" value="1"/>
</dbReference>
<name>A0A1K2CJG1_STRAR</name>
<sequence>MSGHDSSSQLRSVLPFEAEPAAVRGLRRVVRKQLVEWSLSALAEEAELVVSELAANVIKHVGRGVAATLVMEAAGDRLRIELHDKSYQVPVLSSVTCDDERGRGLHLLAGMATDWGTLLTATGKSVWCELTAGLETCSRRVRRAEAALMEYRRDAGAPPLLRSRSVQILEESATDLIADLLHWATAQGGDPDGLLDRAQMHFEADTA</sequence>
<dbReference type="AlphaFoldDB" id="A0A1K2CJG1"/>
<dbReference type="InterPro" id="IPR003594">
    <property type="entry name" value="HATPase_dom"/>
</dbReference>
<organism evidence="3 4">
    <name type="scientific">Streptomyces atratus</name>
    <dbReference type="NCBI Taxonomy" id="1893"/>
    <lineage>
        <taxon>Bacteria</taxon>
        <taxon>Bacillati</taxon>
        <taxon>Actinomycetota</taxon>
        <taxon>Actinomycetes</taxon>
        <taxon>Kitasatosporales</taxon>
        <taxon>Streptomycetaceae</taxon>
        <taxon>Streptomyces</taxon>
    </lineage>
</organism>
<dbReference type="Proteomes" id="UP000181909">
    <property type="component" value="Unassembled WGS sequence"/>
</dbReference>
<dbReference type="OrthoDB" id="3211521at2"/>
<proteinExistence type="predicted"/>